<proteinExistence type="predicted"/>
<dbReference type="AlphaFoldDB" id="A0A8T1V7P4"/>
<reference evidence="2" key="1">
    <citation type="submission" date="2021-02" db="EMBL/GenBank/DDBJ databases">
        <authorList>
            <person name="Palmer J.M."/>
        </authorList>
    </citation>
    <scope>NUCLEOTIDE SEQUENCE</scope>
    <source>
        <strain evidence="2">SCRP734</strain>
    </source>
</reference>
<evidence type="ECO:0000313" key="3">
    <source>
        <dbReference type="Proteomes" id="UP000694044"/>
    </source>
</evidence>
<accession>A0A8T1V7P4</accession>
<dbReference type="Proteomes" id="UP000694044">
    <property type="component" value="Unassembled WGS sequence"/>
</dbReference>
<feature type="non-terminal residue" evidence="2">
    <location>
        <position position="1"/>
    </location>
</feature>
<evidence type="ECO:0000256" key="1">
    <source>
        <dbReference type="SAM" id="Phobius"/>
    </source>
</evidence>
<name>A0A8T1V7P4_9STRA</name>
<keyword evidence="3" id="KW-1185">Reference proteome</keyword>
<protein>
    <submittedName>
        <fullName evidence="2">Uncharacterized protein</fullName>
    </submittedName>
</protein>
<feature type="transmembrane region" description="Helical" evidence="1">
    <location>
        <begin position="41"/>
        <end position="62"/>
    </location>
</feature>
<evidence type="ECO:0000313" key="2">
    <source>
        <dbReference type="EMBL" id="KAG7376975.1"/>
    </source>
</evidence>
<keyword evidence="1" id="KW-0472">Membrane</keyword>
<dbReference type="OrthoDB" id="48943at2759"/>
<sequence length="72" mass="8029">VLRRTDSVQPSAVTDQFCISSSTNVVGLPDIPMPFSFRLEYFGVVLGNVLALVVLGPVRSYFRKKFHTDLVK</sequence>
<gene>
    <name evidence="2" type="ORF">PHYPSEUDO_012353</name>
</gene>
<comment type="caution">
    <text evidence="2">The sequence shown here is derived from an EMBL/GenBank/DDBJ whole genome shotgun (WGS) entry which is preliminary data.</text>
</comment>
<keyword evidence="1" id="KW-1133">Transmembrane helix</keyword>
<organism evidence="2 3">
    <name type="scientific">Phytophthora pseudosyringae</name>
    <dbReference type="NCBI Taxonomy" id="221518"/>
    <lineage>
        <taxon>Eukaryota</taxon>
        <taxon>Sar</taxon>
        <taxon>Stramenopiles</taxon>
        <taxon>Oomycota</taxon>
        <taxon>Peronosporomycetes</taxon>
        <taxon>Peronosporales</taxon>
        <taxon>Peronosporaceae</taxon>
        <taxon>Phytophthora</taxon>
    </lineage>
</organism>
<keyword evidence="1" id="KW-0812">Transmembrane</keyword>
<dbReference type="EMBL" id="JAGDFM010000594">
    <property type="protein sequence ID" value="KAG7376975.1"/>
    <property type="molecule type" value="Genomic_DNA"/>
</dbReference>